<dbReference type="SMART" id="SM00054">
    <property type="entry name" value="EFh"/>
    <property type="match status" value="4"/>
</dbReference>
<dbReference type="CDD" id="cd17039">
    <property type="entry name" value="Ubl_ubiquitin_like"/>
    <property type="match status" value="1"/>
</dbReference>
<feature type="domain" description="EF-hand" evidence="4">
    <location>
        <begin position="875"/>
        <end position="910"/>
    </location>
</feature>
<evidence type="ECO:0000313" key="6">
    <source>
        <dbReference type="Proteomes" id="UP000654075"/>
    </source>
</evidence>
<feature type="region of interest" description="Disordered" evidence="2">
    <location>
        <begin position="1087"/>
        <end position="1119"/>
    </location>
</feature>
<dbReference type="InterPro" id="IPR018247">
    <property type="entry name" value="EF_Hand_1_Ca_BS"/>
</dbReference>
<reference evidence="5" key="1">
    <citation type="submission" date="2021-02" db="EMBL/GenBank/DDBJ databases">
        <authorList>
            <person name="Dougan E. K."/>
            <person name="Rhodes N."/>
            <person name="Thang M."/>
            <person name="Chan C."/>
        </authorList>
    </citation>
    <scope>NUCLEOTIDE SEQUENCE</scope>
</reference>
<dbReference type="InterPro" id="IPR000626">
    <property type="entry name" value="Ubiquitin-like_dom"/>
</dbReference>
<dbReference type="PROSITE" id="PS50053">
    <property type="entry name" value="UBIQUITIN_2"/>
    <property type="match status" value="1"/>
</dbReference>
<evidence type="ECO:0000259" key="4">
    <source>
        <dbReference type="PROSITE" id="PS50222"/>
    </source>
</evidence>
<dbReference type="OrthoDB" id="186625at2759"/>
<name>A0A813H3W7_POLGL</name>
<feature type="domain" description="EF-hand" evidence="4">
    <location>
        <begin position="917"/>
        <end position="944"/>
    </location>
</feature>
<dbReference type="Pfam" id="PF00240">
    <property type="entry name" value="ubiquitin"/>
    <property type="match status" value="1"/>
</dbReference>
<feature type="compositionally biased region" description="Low complexity" evidence="2">
    <location>
        <begin position="782"/>
        <end position="800"/>
    </location>
</feature>
<dbReference type="InterPro" id="IPR002048">
    <property type="entry name" value="EF_hand_dom"/>
</dbReference>
<keyword evidence="6" id="KW-1185">Reference proteome</keyword>
<gene>
    <name evidence="5" type="ORF">PGLA1383_LOCUS48307</name>
</gene>
<dbReference type="SUPFAM" id="SSF54236">
    <property type="entry name" value="Ubiquitin-like"/>
    <property type="match status" value="1"/>
</dbReference>
<dbReference type="InterPro" id="IPR011992">
    <property type="entry name" value="EF-hand-dom_pair"/>
</dbReference>
<feature type="region of interest" description="Disordered" evidence="2">
    <location>
        <begin position="52"/>
        <end position="74"/>
    </location>
</feature>
<dbReference type="EMBL" id="CAJNNV010030380">
    <property type="protein sequence ID" value="CAE8632325.1"/>
    <property type="molecule type" value="Genomic_DNA"/>
</dbReference>
<organism evidence="5 6">
    <name type="scientific">Polarella glacialis</name>
    <name type="common">Dinoflagellate</name>
    <dbReference type="NCBI Taxonomy" id="89957"/>
    <lineage>
        <taxon>Eukaryota</taxon>
        <taxon>Sar</taxon>
        <taxon>Alveolata</taxon>
        <taxon>Dinophyceae</taxon>
        <taxon>Suessiales</taxon>
        <taxon>Suessiaceae</taxon>
        <taxon>Polarella</taxon>
    </lineage>
</organism>
<evidence type="ECO:0008006" key="7">
    <source>
        <dbReference type="Google" id="ProtNLM"/>
    </source>
</evidence>
<dbReference type="InterPro" id="IPR029071">
    <property type="entry name" value="Ubiquitin-like_domsf"/>
</dbReference>
<feature type="region of interest" description="Disordered" evidence="2">
    <location>
        <begin position="764"/>
        <end position="817"/>
    </location>
</feature>
<dbReference type="SUPFAM" id="SSF47473">
    <property type="entry name" value="EF-hand"/>
    <property type="match status" value="1"/>
</dbReference>
<accession>A0A813H3W7</accession>
<evidence type="ECO:0000259" key="3">
    <source>
        <dbReference type="PROSITE" id="PS50053"/>
    </source>
</evidence>
<dbReference type="AlphaFoldDB" id="A0A813H3W7"/>
<feature type="non-terminal residue" evidence="5">
    <location>
        <position position="1"/>
    </location>
</feature>
<keyword evidence="1" id="KW-0106">Calcium</keyword>
<dbReference type="PROSITE" id="PS50222">
    <property type="entry name" value="EF_HAND_2"/>
    <property type="match status" value="2"/>
</dbReference>
<sequence>MAPALQFSADVIDAKLVVPGSPAQSPQGFAFEVAIKSPSSVKGKTKVRARLESYQSSTSSGGASSEEGLSTSSPRSSVTLSFEVWGAFTGEFLCTVKASSSSLVRDLKRAIREEEGSALSCQRLFLNGRPLKDSQLVADVLPQGPAESQKEHSQDITLLRKGVSGGSFRPSEGRSLPLGGGFVLRPAELAERARRQNRVKQQRAQQVFLERSQKQEAKRFLLEEDQLAKQRRREARTAACVARVSQVRRVGACSLLTGAPTSDFLASASEEKPAFPKSSATPAASSDKGLCLARARCMAGAHLPEAFAMATDHIDCDAIQSGLEENHTHLFTSALAGEADTHKQRPGLQCAAITFKVALGLAPDSIDISCADPWCNAGGCRLVSLPAIDNSLSTTLSVTIGFLPSIPAGGSSATGRSDAMQVVWVSVFLVPRLPQELAWSLRATLYTQLCLPFNMLANCLLCTIWHGSPAPVFQDYAGGFACLSGKALHGDASVQCEGALRTALLFGFPGTLYTVSEFQLLQVASASAYFLLAGLQLPIQDAVLSASAVVGQARAAPFRAAFGPAIAVVAAGLGAYGLGAGASEADRPLGSIDTMPRSTHSEDEVEAVAIPGVAGPPDFLRTRHADTTAAPNSAPAAEPRDVRHQASSLPVSALDLASEPASETDSGTAAVANTLVKGAVEQSETWVLAQDCEAANRIRKIANLKYPGKPASGNIKDEGRAASCYTTKQIRSMRTEAYSKAQQRFTSMRGRISREHVEVLPDDLGSGSVLLKSPRSARRRPGSGTSSPESRSPSGSQPRSRLPHGTCKAPPESNDPEEHRLWAEKLWSRFDRDSSGFVTREELNCDEFQDILRTVLAPQRSGVTLSVFYARAEINVKQSVELCLRKADYNNNGILSYGEFAAFLRELRNHTGYTDLIFSLFDLDCNGVINKDEFREVYRYFLGHTPIFVEFEAEWAKLDEDGAGQVTKAQYKEWMTESTNPIFHQFRPQVAVREGEEEKRSISPSKMSKKDGRSLLAAARLAGIQRRNSKPMWNEYFVGRDISATNAALPARMKFYFSQPQSLPEFVRYYSRRPKLETLRDRLEKPEPPRFRSMLTGDMPSFLPERNLKGGRMRDEAGRPVTWDDSWQIPAG</sequence>
<feature type="region of interest" description="Disordered" evidence="2">
    <location>
        <begin position="620"/>
        <end position="648"/>
    </location>
</feature>
<dbReference type="Proteomes" id="UP000654075">
    <property type="component" value="Unassembled WGS sequence"/>
</dbReference>
<dbReference type="PROSITE" id="PS00018">
    <property type="entry name" value="EF_HAND_1"/>
    <property type="match status" value="3"/>
</dbReference>
<dbReference type="GO" id="GO:0005509">
    <property type="term" value="F:calcium ion binding"/>
    <property type="evidence" value="ECO:0007669"/>
    <property type="project" value="InterPro"/>
</dbReference>
<protein>
    <recommendedName>
        <fullName evidence="7">Calmodulin</fullName>
    </recommendedName>
</protein>
<evidence type="ECO:0000313" key="5">
    <source>
        <dbReference type="EMBL" id="CAE8632325.1"/>
    </source>
</evidence>
<dbReference type="Gene3D" id="1.10.238.10">
    <property type="entry name" value="EF-hand"/>
    <property type="match status" value="2"/>
</dbReference>
<evidence type="ECO:0000256" key="2">
    <source>
        <dbReference type="SAM" id="MobiDB-lite"/>
    </source>
</evidence>
<feature type="domain" description="Ubiquitin-like" evidence="3">
    <location>
        <begin position="78"/>
        <end position="139"/>
    </location>
</feature>
<comment type="caution">
    <text evidence="5">The sequence shown here is derived from an EMBL/GenBank/DDBJ whole genome shotgun (WGS) entry which is preliminary data.</text>
</comment>
<dbReference type="Gene3D" id="3.10.20.90">
    <property type="entry name" value="Phosphatidylinositol 3-kinase Catalytic Subunit, Chain A, domain 1"/>
    <property type="match status" value="1"/>
</dbReference>
<dbReference type="Pfam" id="PF13833">
    <property type="entry name" value="EF-hand_8"/>
    <property type="match status" value="1"/>
</dbReference>
<evidence type="ECO:0000256" key="1">
    <source>
        <dbReference type="ARBA" id="ARBA00022837"/>
    </source>
</evidence>
<proteinExistence type="predicted"/>
<feature type="compositionally biased region" description="Basic and acidic residues" evidence="2">
    <location>
        <begin position="1106"/>
        <end position="1118"/>
    </location>
</feature>